<feature type="region of interest" description="Disordered" evidence="2">
    <location>
        <begin position="68"/>
        <end position="125"/>
    </location>
</feature>
<feature type="coiled-coil region" evidence="1">
    <location>
        <begin position="220"/>
        <end position="255"/>
    </location>
</feature>
<dbReference type="AlphaFoldDB" id="A0A8H7EGN1"/>
<keyword evidence="1" id="KW-0175">Coiled coil</keyword>
<keyword evidence="5" id="KW-1185">Reference proteome</keyword>
<accession>A0A8H7EGN1</accession>
<reference evidence="4" key="1">
    <citation type="submission" date="2020-01" db="EMBL/GenBank/DDBJ databases">
        <authorList>
            <person name="Feng Z.H.Z."/>
        </authorList>
    </citation>
    <scope>NUCLEOTIDE SEQUENCE</scope>
    <source>
        <strain evidence="4">CBS107.38</strain>
    </source>
</reference>
<keyword evidence="3" id="KW-0472">Membrane</keyword>
<feature type="compositionally biased region" description="Basic and acidic residues" evidence="2">
    <location>
        <begin position="83"/>
        <end position="94"/>
    </location>
</feature>
<keyword evidence="3" id="KW-0812">Transmembrane</keyword>
<protein>
    <submittedName>
        <fullName evidence="4">Uncharacterized protein</fullName>
    </submittedName>
</protein>
<dbReference type="RefSeq" id="XP_038787349.1">
    <property type="nucleotide sequence ID" value="XM_038930399.1"/>
</dbReference>
<name>A0A8H7EGN1_9PLEO</name>
<evidence type="ECO:0000313" key="4">
    <source>
        <dbReference type="EMBL" id="KAF7677140.1"/>
    </source>
</evidence>
<sequence>MEGELQPKRVYTRDMSEKGLVAMRREVRRGDDAQTINSMATLQSIPRFLLPRGPLLLRPQARAFLPLPSPTSVRHASITPKGLSEEFRRRREAQQQRGAPVIPQPDKYRPPSHSKRAPNRNLENRIYGAPVSEEDKKRMASKKYPNMMSPEGTFSHWFLHNRAIHLWITMGILVSLAVAAWYMDFISKTVFGHLLPTRKDFVRHPFESTSRFIEVYKMHMEQTSQQYQQQRLKKAEEVEKRKQFRLERKREAEERGEEYIEDPRYYVGEDGIRRRRVKKWFGIWE</sequence>
<dbReference type="Proteomes" id="UP000596902">
    <property type="component" value="Unassembled WGS sequence"/>
</dbReference>
<feature type="transmembrane region" description="Helical" evidence="3">
    <location>
        <begin position="164"/>
        <end position="183"/>
    </location>
</feature>
<evidence type="ECO:0000256" key="3">
    <source>
        <dbReference type="SAM" id="Phobius"/>
    </source>
</evidence>
<keyword evidence="3" id="KW-1133">Transmembrane helix</keyword>
<dbReference type="EMBL" id="JAAABM010000006">
    <property type="protein sequence ID" value="KAF7677140.1"/>
    <property type="molecule type" value="Genomic_DNA"/>
</dbReference>
<proteinExistence type="predicted"/>
<organism evidence="4 5">
    <name type="scientific">Alternaria burnsii</name>
    <dbReference type="NCBI Taxonomy" id="1187904"/>
    <lineage>
        <taxon>Eukaryota</taxon>
        <taxon>Fungi</taxon>
        <taxon>Dikarya</taxon>
        <taxon>Ascomycota</taxon>
        <taxon>Pezizomycotina</taxon>
        <taxon>Dothideomycetes</taxon>
        <taxon>Pleosporomycetidae</taxon>
        <taxon>Pleosporales</taxon>
        <taxon>Pleosporineae</taxon>
        <taxon>Pleosporaceae</taxon>
        <taxon>Alternaria</taxon>
        <taxon>Alternaria sect. Alternaria</taxon>
    </lineage>
</organism>
<comment type="caution">
    <text evidence="4">The sequence shown here is derived from an EMBL/GenBank/DDBJ whole genome shotgun (WGS) entry which is preliminary data.</text>
</comment>
<evidence type="ECO:0000313" key="5">
    <source>
        <dbReference type="Proteomes" id="UP000596902"/>
    </source>
</evidence>
<evidence type="ECO:0000256" key="1">
    <source>
        <dbReference type="SAM" id="Coils"/>
    </source>
</evidence>
<evidence type="ECO:0000256" key="2">
    <source>
        <dbReference type="SAM" id="MobiDB-lite"/>
    </source>
</evidence>
<gene>
    <name evidence="4" type="ORF">GT037_005352</name>
</gene>
<dbReference type="GeneID" id="62203577"/>
<reference evidence="4" key="2">
    <citation type="submission" date="2020-08" db="EMBL/GenBank/DDBJ databases">
        <title>Draft Genome Sequence of Cumin Blight Pathogen Alternaria burnsii.</title>
        <authorList>
            <person name="Feng Z."/>
        </authorList>
    </citation>
    <scope>NUCLEOTIDE SEQUENCE</scope>
    <source>
        <strain evidence="4">CBS107.38</strain>
    </source>
</reference>